<protein>
    <submittedName>
        <fullName evidence="1">Uncharacterized protein</fullName>
    </submittedName>
</protein>
<accession>A0ACB4UNV8</accession>
<keyword evidence="2" id="KW-1185">Reference proteome</keyword>
<dbReference type="Proteomes" id="UP000053711">
    <property type="component" value="Unassembled WGS sequence"/>
</dbReference>
<proteinExistence type="predicted"/>
<reference evidence="1 2" key="1">
    <citation type="journal article" date="2013" name="BMC Genomics">
        <title>Comparative genomics reveals distinct host-interacting traits of three major human-associated propionibacteria.</title>
        <authorList>
            <person name="Mak T.N."/>
            <person name="Schmid M."/>
            <person name="Brzuszkiewicz E."/>
            <person name="Zeng G."/>
            <person name="Meyer R."/>
            <person name="Sfanos K.S."/>
            <person name="Brinkmann V."/>
            <person name="Meyer T.F."/>
            <person name="Bruggemann H."/>
        </authorList>
    </citation>
    <scope>NUCLEOTIDE SEQUENCE [LARGE SCALE GENOMIC DNA]</scope>
    <source>
        <strain evidence="1 2">TM11</strain>
    </source>
</reference>
<evidence type="ECO:0000313" key="2">
    <source>
        <dbReference type="Proteomes" id="UP000053711"/>
    </source>
</evidence>
<sequence>MTMTSQFYPEYDDNAAYGGNGYEGNDYGPIGAATPMYRPAVTAFGGGHGLAASLRAMRRITDRITAVVTVADNGGSSGRLREEFDCLPPGDLRQALAALCADDFVGRTWAQVMQSRFRGDGPLAGHAIGNLLIAGLWQELDDPVAGLDMVGQLLGTRGRVLPMSLMPLDITAEVVGLDPNRPDEMYSLTGQSTIAKTSAEVIEVHLDPPDPPASPSVLEAIETSDVLVLGPGSWFTSVMPHLLVPQIVEAIMDSDALKILTLNVAGADETNGFSPARHLEVLAEHEPRIRFDVVLADRSFARSDPHLGTFARNLGARIVEADLAMHDGSARHDPLRLASAYAEVMGVHIR</sequence>
<gene>
    <name evidence="1" type="ORF">H640_05018</name>
</gene>
<evidence type="ECO:0000313" key="1">
    <source>
        <dbReference type="EMBL" id="ERF66457.1"/>
    </source>
</evidence>
<dbReference type="EMBL" id="AOST01000047">
    <property type="protein sequence ID" value="ERF66457.1"/>
    <property type="molecule type" value="Genomic_DNA"/>
</dbReference>
<comment type="caution">
    <text evidence="1">The sequence shown here is derived from an EMBL/GenBank/DDBJ whole genome shotgun (WGS) entry which is preliminary data.</text>
</comment>
<organism evidence="1 2">
    <name type="scientific">Cutibacterium granulosum TM11</name>
    <dbReference type="NCBI Taxonomy" id="1292373"/>
    <lineage>
        <taxon>Bacteria</taxon>
        <taxon>Bacillati</taxon>
        <taxon>Actinomycetota</taxon>
        <taxon>Actinomycetes</taxon>
        <taxon>Propionibacteriales</taxon>
        <taxon>Propionibacteriaceae</taxon>
        <taxon>Cutibacterium</taxon>
    </lineage>
</organism>
<name>A0ACB4UNV8_9ACTN</name>